<dbReference type="PROSITE" id="PS00191">
    <property type="entry name" value="CYTOCHROME_B5_1"/>
    <property type="match status" value="1"/>
</dbReference>
<evidence type="ECO:0000259" key="5">
    <source>
        <dbReference type="PROSITE" id="PS50255"/>
    </source>
</evidence>
<dbReference type="PANTHER" id="PTHR28657">
    <property type="entry name" value="INDOLEAMINE 2,3-DIOXYGENASE"/>
    <property type="match status" value="1"/>
</dbReference>
<dbReference type="InterPro" id="IPR036400">
    <property type="entry name" value="Cyt_B5-like_heme/steroid_sf"/>
</dbReference>
<organism evidence="6 7">
    <name type="scientific">Streptomyces coelicoflavus</name>
    <dbReference type="NCBI Taxonomy" id="285562"/>
    <lineage>
        <taxon>Bacteria</taxon>
        <taxon>Bacillati</taxon>
        <taxon>Actinomycetota</taxon>
        <taxon>Actinomycetes</taxon>
        <taxon>Kitasatosporales</taxon>
        <taxon>Streptomycetaceae</taxon>
        <taxon>Streptomyces</taxon>
    </lineage>
</organism>
<feature type="domain" description="Cytochrome b5 heme-binding" evidence="5">
    <location>
        <begin position="429"/>
        <end position="508"/>
    </location>
</feature>
<dbReference type="Gene3D" id="1.20.58.480">
    <property type="match status" value="1"/>
</dbReference>
<accession>A0A6N9UNE3</accession>
<reference evidence="6 7" key="1">
    <citation type="submission" date="2020-01" db="EMBL/GenBank/DDBJ databases">
        <title>Insect and environment-associated Actinomycetes.</title>
        <authorList>
            <person name="Currrie C."/>
            <person name="Chevrette M."/>
            <person name="Carlson C."/>
            <person name="Stubbendieck R."/>
            <person name="Wendt-Pienkowski E."/>
        </authorList>
    </citation>
    <scope>NUCLEOTIDE SEQUENCE [LARGE SCALE GENOMIC DNA]</scope>
    <source>
        <strain evidence="6 7">SID14172</strain>
    </source>
</reference>
<evidence type="ECO:0000313" key="6">
    <source>
        <dbReference type="EMBL" id="NEB17760.1"/>
    </source>
</evidence>
<dbReference type="InterPro" id="IPR037217">
    <property type="entry name" value="Trp/Indoleamine_2_3_dOase-like"/>
</dbReference>
<dbReference type="PANTHER" id="PTHR28657:SF5">
    <property type="entry name" value="INDOLEAMINE 2,3-DIOXYGENASE"/>
    <property type="match status" value="1"/>
</dbReference>
<keyword evidence="7" id="KW-1185">Reference proteome</keyword>
<protein>
    <recommendedName>
        <fullName evidence="5">Cytochrome b5 heme-binding domain-containing protein</fullName>
    </recommendedName>
</protein>
<dbReference type="GO" id="GO:0005737">
    <property type="term" value="C:cytoplasm"/>
    <property type="evidence" value="ECO:0007669"/>
    <property type="project" value="TreeGrafter"/>
</dbReference>
<dbReference type="EMBL" id="JAAGMB010000327">
    <property type="protein sequence ID" value="NEB17760.1"/>
    <property type="molecule type" value="Genomic_DNA"/>
</dbReference>
<dbReference type="GO" id="GO:0019441">
    <property type="term" value="P:L-tryptophan catabolic process to kynurenine"/>
    <property type="evidence" value="ECO:0007669"/>
    <property type="project" value="InterPro"/>
</dbReference>
<dbReference type="SUPFAM" id="SSF140959">
    <property type="entry name" value="Indolic compounds 2,3-dioxygenase-like"/>
    <property type="match status" value="1"/>
</dbReference>
<dbReference type="RefSeq" id="WP_108990319.1">
    <property type="nucleotide sequence ID" value="NZ_JAAGMB010000327.1"/>
</dbReference>
<dbReference type="Gene3D" id="3.10.120.10">
    <property type="entry name" value="Cytochrome b5-like heme/steroid binding domain"/>
    <property type="match status" value="1"/>
</dbReference>
<dbReference type="InterPro" id="IPR000898">
    <property type="entry name" value="Indolamine_dOase"/>
</dbReference>
<dbReference type="Pfam" id="PF01231">
    <property type="entry name" value="IDO"/>
    <property type="match status" value="1"/>
</dbReference>
<gene>
    <name evidence="6" type="ORF">G3I46_14720</name>
</gene>
<evidence type="ECO:0000256" key="3">
    <source>
        <dbReference type="ARBA" id="ARBA00023004"/>
    </source>
</evidence>
<keyword evidence="1" id="KW-0349">Heme</keyword>
<dbReference type="InterPro" id="IPR018506">
    <property type="entry name" value="Cyt_B5_heme-BS"/>
</dbReference>
<proteinExistence type="predicted"/>
<dbReference type="PROSITE" id="PS50255">
    <property type="entry name" value="CYTOCHROME_B5_2"/>
    <property type="match status" value="1"/>
</dbReference>
<feature type="compositionally biased region" description="Basic and acidic residues" evidence="4">
    <location>
        <begin position="403"/>
        <end position="416"/>
    </location>
</feature>
<feature type="compositionally biased region" description="Polar residues" evidence="4">
    <location>
        <begin position="11"/>
        <end position="21"/>
    </location>
</feature>
<comment type="caution">
    <text evidence="6">The sequence shown here is derived from an EMBL/GenBank/DDBJ whole genome shotgun (WGS) entry which is preliminary data.</text>
</comment>
<feature type="region of interest" description="Disordered" evidence="4">
    <location>
        <begin position="1"/>
        <end position="22"/>
    </location>
</feature>
<dbReference type="GO" id="GO:0046872">
    <property type="term" value="F:metal ion binding"/>
    <property type="evidence" value="ECO:0007669"/>
    <property type="project" value="UniProtKB-KW"/>
</dbReference>
<dbReference type="Pfam" id="PF00173">
    <property type="entry name" value="Cyt-b5"/>
    <property type="match status" value="1"/>
</dbReference>
<keyword evidence="2" id="KW-0479">Metal-binding</keyword>
<dbReference type="GO" id="GO:0033754">
    <property type="term" value="F:indoleamine 2,3-dioxygenase activity"/>
    <property type="evidence" value="ECO:0007669"/>
    <property type="project" value="TreeGrafter"/>
</dbReference>
<keyword evidence="3" id="KW-0408">Iron</keyword>
<evidence type="ECO:0000256" key="4">
    <source>
        <dbReference type="SAM" id="MobiDB-lite"/>
    </source>
</evidence>
<dbReference type="GO" id="GO:0020037">
    <property type="term" value="F:heme binding"/>
    <property type="evidence" value="ECO:0007669"/>
    <property type="project" value="InterPro"/>
</dbReference>
<name>A0A6N9UNE3_9ACTN</name>
<evidence type="ECO:0000256" key="2">
    <source>
        <dbReference type="ARBA" id="ARBA00022723"/>
    </source>
</evidence>
<dbReference type="SMART" id="SM01117">
    <property type="entry name" value="Cyt-b5"/>
    <property type="match status" value="1"/>
</dbReference>
<evidence type="ECO:0000256" key="1">
    <source>
        <dbReference type="ARBA" id="ARBA00022617"/>
    </source>
</evidence>
<evidence type="ECO:0000313" key="7">
    <source>
        <dbReference type="Proteomes" id="UP000469545"/>
    </source>
</evidence>
<feature type="region of interest" description="Disordered" evidence="4">
    <location>
        <begin position="401"/>
        <end position="426"/>
    </location>
</feature>
<dbReference type="SUPFAM" id="SSF55856">
    <property type="entry name" value="Cytochrome b5-like heme/steroid binding domain"/>
    <property type="match status" value="1"/>
</dbReference>
<dbReference type="AlphaFoldDB" id="A0A6N9UNE3"/>
<dbReference type="Proteomes" id="UP000469545">
    <property type="component" value="Unassembled WGS sequence"/>
</dbReference>
<dbReference type="InterPro" id="IPR001199">
    <property type="entry name" value="Cyt_B5-like_heme/steroid-bd"/>
</dbReference>
<sequence length="699" mass="77525">MEELTMPGQFDGTQGVFTGENSPGEILRSAEILNRERGHENFGPLSLTHGFTPGPDPLAALPSSHAAWDELARDLPELYASLELRRRLERAEPFDASESALPDRYLQRAATVLGILVHAYHRVSPRHDTPTPDAILVPWHEVCARLGRETPFLSYLDLIVCNWRFRDPAGTGPRTVENLRLLVPTVGTDEEQFFYLTQLEMLHRGSPLVGSSIRACAAVEFDDAPSLAAEMTAMADCVADITRYGLPKIDPRAGRAFHVDPVVWAKTVAPLAVPLVEHGLGPSGTASPMFHLLDSVIGRAGYRSFIGNEASRLRENFPVAWRSFIQSVGCRSLPDYVATGGHPELEAALAGLRKAYSGEGGLLSRHRLKVSGYLNTSYRVGRDVTISGFPAAVRVGNELAASRAERHSGTGTEEKSPLPAIQPAPEPEQRIIFPSELLRHDHRASRQWICFENQVYDVTRFLRRHPGGATPLTNYLGTDVTEIFEHIGHDRDDGVTASLRRMRIGVARRPALLLTDKTRSTPLACTYETWLGWAAELTQRSNALAADLSIRDARTSAATERGELTRYTLQFAVEVHERFVARTRLDIATTITEELRGGIESSALPLYRADHLVSAVTQLYDALESADEMQLKLLEEEWREVTERDLTYLRSVKSILVHGLHDMETRHANTPDDLPQLLGHRIDAIHEATASYHRADNDA</sequence>